<evidence type="ECO:0000256" key="1">
    <source>
        <dbReference type="SAM" id="SignalP"/>
    </source>
</evidence>
<dbReference type="EMBL" id="QGNW01001474">
    <property type="protein sequence ID" value="RVW39658.1"/>
    <property type="molecule type" value="Genomic_DNA"/>
</dbReference>
<evidence type="ECO:0000313" key="3">
    <source>
        <dbReference type="Proteomes" id="UP000288805"/>
    </source>
</evidence>
<dbReference type="Proteomes" id="UP000288805">
    <property type="component" value="Unassembled WGS sequence"/>
</dbReference>
<proteinExistence type="predicted"/>
<keyword evidence="1" id="KW-0732">Signal</keyword>
<reference evidence="2 3" key="1">
    <citation type="journal article" date="2018" name="PLoS Genet.">
        <title>Population sequencing reveals clonal diversity and ancestral inbreeding in the grapevine cultivar Chardonnay.</title>
        <authorList>
            <person name="Roach M.J."/>
            <person name="Johnson D.L."/>
            <person name="Bohlmann J."/>
            <person name="van Vuuren H.J."/>
            <person name="Jones S.J."/>
            <person name="Pretorius I.S."/>
            <person name="Schmidt S.A."/>
            <person name="Borneman A.R."/>
        </authorList>
    </citation>
    <scope>NUCLEOTIDE SEQUENCE [LARGE SCALE GENOMIC DNA]</scope>
    <source>
        <strain evidence="3">cv. Chardonnay</strain>
        <tissue evidence="2">Leaf</tissue>
    </source>
</reference>
<evidence type="ECO:0000313" key="2">
    <source>
        <dbReference type="EMBL" id="RVW39658.1"/>
    </source>
</evidence>
<organism evidence="2 3">
    <name type="scientific">Vitis vinifera</name>
    <name type="common">Grape</name>
    <dbReference type="NCBI Taxonomy" id="29760"/>
    <lineage>
        <taxon>Eukaryota</taxon>
        <taxon>Viridiplantae</taxon>
        <taxon>Streptophyta</taxon>
        <taxon>Embryophyta</taxon>
        <taxon>Tracheophyta</taxon>
        <taxon>Spermatophyta</taxon>
        <taxon>Magnoliopsida</taxon>
        <taxon>eudicotyledons</taxon>
        <taxon>Gunneridae</taxon>
        <taxon>Pentapetalae</taxon>
        <taxon>rosids</taxon>
        <taxon>Vitales</taxon>
        <taxon>Vitaceae</taxon>
        <taxon>Viteae</taxon>
        <taxon>Vitis</taxon>
    </lineage>
</organism>
<name>A0A438DWJ2_VITVI</name>
<comment type="caution">
    <text evidence="2">The sequence shown here is derived from an EMBL/GenBank/DDBJ whole genome shotgun (WGS) entry which is preliminary data.</text>
</comment>
<feature type="chain" id="PRO_5019539704" evidence="1">
    <location>
        <begin position="26"/>
        <end position="47"/>
    </location>
</feature>
<accession>A0A438DWJ2</accession>
<protein>
    <submittedName>
        <fullName evidence="2">Uncharacterized protein</fullName>
    </submittedName>
</protein>
<dbReference type="AlphaFoldDB" id="A0A438DWJ2"/>
<feature type="signal peptide" evidence="1">
    <location>
        <begin position="1"/>
        <end position="25"/>
    </location>
</feature>
<sequence>MVPLGSSTIILVILILLQELNKIGAYKQTKCDPKVVVEAYTKLFLTQ</sequence>
<gene>
    <name evidence="2" type="ORF">CK203_085986</name>
</gene>